<dbReference type="InterPro" id="IPR011989">
    <property type="entry name" value="ARM-like"/>
</dbReference>
<proteinExistence type="predicted"/>
<keyword evidence="3" id="KW-1185">Reference proteome</keyword>
<evidence type="ECO:0000313" key="3">
    <source>
        <dbReference type="Proteomes" id="UP000195402"/>
    </source>
</evidence>
<sequence length="374" mass="41571">MADQIKITGLKNDLQQLVKKIAVDDDSNWMTFLDAQRILCELTLLKFNNAIVLPAGINPPTNPVHDNPIAYNVEGISTEETARFSSLLKAIFTGDSEVQKKAAKDLLLLTEETPPIWVLFKSDTAIWKLLSPLEHKDSAHLHPDLQEALITIVLNISIHDEIKEMLLIPRMTTVLIVKAMKEGTLMTRRNAIASVLMLAEYDPNKSTLGRFGGVRALIEIIGSQDLLCLKDLAIQALSRLCSLGENRELTVFDGGIPVILERIKSGRHVSELLPILSMVSGTIVGSISLRERDDDVVPLMLRIIKESDLDGDKEACVFVLYNTYTNPFPVFHKAHYKLKEDARNSHGAVANLAENGTENAREKAKLLLEQLELV</sequence>
<organism evidence="2 3">
    <name type="scientific">Macleaya cordata</name>
    <name type="common">Five-seeded plume-poppy</name>
    <name type="synonym">Bocconia cordata</name>
    <dbReference type="NCBI Taxonomy" id="56857"/>
    <lineage>
        <taxon>Eukaryota</taxon>
        <taxon>Viridiplantae</taxon>
        <taxon>Streptophyta</taxon>
        <taxon>Embryophyta</taxon>
        <taxon>Tracheophyta</taxon>
        <taxon>Spermatophyta</taxon>
        <taxon>Magnoliopsida</taxon>
        <taxon>Ranunculales</taxon>
        <taxon>Papaveraceae</taxon>
        <taxon>Papaveroideae</taxon>
        <taxon>Macleaya</taxon>
    </lineage>
</organism>
<dbReference type="OrthoDB" id="7537227at2759"/>
<name>A0A200QKJ4_MACCD</name>
<evidence type="ECO:0000313" key="2">
    <source>
        <dbReference type="EMBL" id="OVA11038.1"/>
    </source>
</evidence>
<dbReference type="Proteomes" id="UP000195402">
    <property type="component" value="Unassembled WGS sequence"/>
</dbReference>
<evidence type="ECO:0008006" key="4">
    <source>
        <dbReference type="Google" id="ProtNLM"/>
    </source>
</evidence>
<dbReference type="InterPro" id="IPR016024">
    <property type="entry name" value="ARM-type_fold"/>
</dbReference>
<dbReference type="STRING" id="56857.A0A200QKJ4"/>
<evidence type="ECO:0000256" key="1">
    <source>
        <dbReference type="ARBA" id="ARBA00022786"/>
    </source>
</evidence>
<dbReference type="EMBL" id="MVGT01001732">
    <property type="protein sequence ID" value="OVA11038.1"/>
    <property type="molecule type" value="Genomic_DNA"/>
</dbReference>
<dbReference type="OMA" id="STHESNK"/>
<comment type="caution">
    <text evidence="2">The sequence shown here is derived from an EMBL/GenBank/DDBJ whole genome shotgun (WGS) entry which is preliminary data.</text>
</comment>
<dbReference type="PANTHER" id="PTHR23315:SF253">
    <property type="entry name" value="U-BOX DOMAIN-CONTAINING PROTEIN 9"/>
    <property type="match status" value="1"/>
</dbReference>
<protein>
    <recommendedName>
        <fullName evidence="4">Armadillo</fullName>
    </recommendedName>
</protein>
<dbReference type="InParanoid" id="A0A200QKJ4"/>
<dbReference type="Gene3D" id="1.25.10.10">
    <property type="entry name" value="Leucine-rich Repeat Variant"/>
    <property type="match status" value="1"/>
</dbReference>
<dbReference type="SUPFAM" id="SSF48371">
    <property type="entry name" value="ARM repeat"/>
    <property type="match status" value="1"/>
</dbReference>
<dbReference type="PANTHER" id="PTHR23315">
    <property type="entry name" value="U BOX DOMAIN-CONTAINING"/>
    <property type="match status" value="1"/>
</dbReference>
<keyword evidence="1" id="KW-0833">Ubl conjugation pathway</keyword>
<reference evidence="2 3" key="1">
    <citation type="journal article" date="2017" name="Mol. Plant">
        <title>The Genome of Medicinal Plant Macleaya cordata Provides New Insights into Benzylisoquinoline Alkaloids Metabolism.</title>
        <authorList>
            <person name="Liu X."/>
            <person name="Liu Y."/>
            <person name="Huang P."/>
            <person name="Ma Y."/>
            <person name="Qing Z."/>
            <person name="Tang Q."/>
            <person name="Cao H."/>
            <person name="Cheng P."/>
            <person name="Zheng Y."/>
            <person name="Yuan Z."/>
            <person name="Zhou Y."/>
            <person name="Liu J."/>
            <person name="Tang Z."/>
            <person name="Zhuo Y."/>
            <person name="Zhang Y."/>
            <person name="Yu L."/>
            <person name="Huang J."/>
            <person name="Yang P."/>
            <person name="Peng Q."/>
            <person name="Zhang J."/>
            <person name="Jiang W."/>
            <person name="Zhang Z."/>
            <person name="Lin K."/>
            <person name="Ro D.K."/>
            <person name="Chen X."/>
            <person name="Xiong X."/>
            <person name="Shang Y."/>
            <person name="Huang S."/>
            <person name="Zeng J."/>
        </authorList>
    </citation>
    <scope>NUCLEOTIDE SEQUENCE [LARGE SCALE GENOMIC DNA]</scope>
    <source>
        <strain evidence="3">cv. BLH2017</strain>
        <tissue evidence="2">Root</tissue>
    </source>
</reference>
<gene>
    <name evidence="2" type="ORF">BVC80_1741g12</name>
</gene>
<accession>A0A200QKJ4</accession>
<dbReference type="AlphaFoldDB" id="A0A200QKJ4"/>